<sequence>MHKVIAIGDVHADWDTLWQALRAASCLGLDGLPTPPVRAGAYQVILIGDLVHPKSAAGYAHLTGLDPFDPLEPEHVRLAARAQLGPLEQLRAYQQAAPHAVHILLGNHDAAALDPRFLLGTGGGLTHPEFDPEHGGLPLPPHLHAWMSSFPREVRLGGVQFAHVSPLPQHVHYDDLFYSDRSSKTWFRDTPEYVTMAGLGFGVYGHTPVEGGVRLHRDDRGRPLFALIDALHEREYLELLWDEGESGAVRSVTEISF</sequence>
<dbReference type="EMBL" id="FNZA01000039">
    <property type="protein sequence ID" value="SEJ92645.1"/>
    <property type="molecule type" value="Genomic_DNA"/>
</dbReference>
<dbReference type="OrthoDB" id="58425at2"/>
<reference evidence="3" key="1">
    <citation type="submission" date="2016-10" db="EMBL/GenBank/DDBJ databases">
        <authorList>
            <person name="Varghese N."/>
            <person name="Submissions S."/>
        </authorList>
    </citation>
    <scope>NUCLEOTIDE SEQUENCE [LARGE SCALE GENOMIC DNA]</scope>
    <source>
        <strain evidence="3">CGMCC 1.10218</strain>
    </source>
</reference>
<accession>A0A1H7D3C4</accession>
<dbReference type="Pfam" id="PF00149">
    <property type="entry name" value="Metallophos"/>
    <property type="match status" value="1"/>
</dbReference>
<evidence type="ECO:0000313" key="2">
    <source>
        <dbReference type="EMBL" id="SEJ92645.1"/>
    </source>
</evidence>
<dbReference type="RefSeq" id="WP_092265844.1">
    <property type="nucleotide sequence ID" value="NZ_FNZA01000039.1"/>
</dbReference>
<protein>
    <submittedName>
        <fullName evidence="2">Calcineurin-like phosphoesterase</fullName>
    </submittedName>
</protein>
<evidence type="ECO:0000313" key="3">
    <source>
        <dbReference type="Proteomes" id="UP000199223"/>
    </source>
</evidence>
<dbReference type="Gene3D" id="3.60.21.10">
    <property type="match status" value="1"/>
</dbReference>
<dbReference type="Proteomes" id="UP000199223">
    <property type="component" value="Unassembled WGS sequence"/>
</dbReference>
<gene>
    <name evidence="2" type="ORF">SAMN04488058_1397</name>
</gene>
<dbReference type="AlphaFoldDB" id="A0A1H7D3C4"/>
<dbReference type="SUPFAM" id="SSF56300">
    <property type="entry name" value="Metallo-dependent phosphatases"/>
    <property type="match status" value="1"/>
</dbReference>
<dbReference type="InterPro" id="IPR004843">
    <property type="entry name" value="Calcineurin-like_PHP"/>
</dbReference>
<name>A0A1H7D3C4_9DEIO</name>
<feature type="domain" description="Calcineurin-like phosphoesterase" evidence="1">
    <location>
        <begin position="3"/>
        <end position="189"/>
    </location>
</feature>
<dbReference type="STRING" id="856736.SAMN04488058_1397"/>
<dbReference type="InterPro" id="IPR029052">
    <property type="entry name" value="Metallo-depent_PP-like"/>
</dbReference>
<organism evidence="2 3">
    <name type="scientific">Deinococcus reticulitermitis</name>
    <dbReference type="NCBI Taxonomy" id="856736"/>
    <lineage>
        <taxon>Bacteria</taxon>
        <taxon>Thermotogati</taxon>
        <taxon>Deinococcota</taxon>
        <taxon>Deinococci</taxon>
        <taxon>Deinococcales</taxon>
        <taxon>Deinococcaceae</taxon>
        <taxon>Deinococcus</taxon>
    </lineage>
</organism>
<dbReference type="GO" id="GO:0016787">
    <property type="term" value="F:hydrolase activity"/>
    <property type="evidence" value="ECO:0007669"/>
    <property type="project" value="InterPro"/>
</dbReference>
<proteinExistence type="predicted"/>
<evidence type="ECO:0000259" key="1">
    <source>
        <dbReference type="Pfam" id="PF00149"/>
    </source>
</evidence>
<keyword evidence="3" id="KW-1185">Reference proteome</keyword>